<dbReference type="Gene3D" id="4.10.450.10">
    <property type="entry name" value="Glucose Oxidase, domain 2"/>
    <property type="match status" value="1"/>
</dbReference>
<feature type="domain" description="Glucose-methanol-choline oxidoreductase N-terminal" evidence="22">
    <location>
        <begin position="111"/>
        <end position="134"/>
    </location>
</feature>
<keyword evidence="9 19" id="KW-0274">FAD</keyword>
<evidence type="ECO:0000256" key="10">
    <source>
        <dbReference type="ARBA" id="ARBA00023002"/>
    </source>
</evidence>
<dbReference type="PANTHER" id="PTHR11552">
    <property type="entry name" value="GLUCOSE-METHANOL-CHOLINE GMC OXIDOREDUCTASE"/>
    <property type="match status" value="1"/>
</dbReference>
<dbReference type="InterPro" id="IPR036188">
    <property type="entry name" value="FAD/NAD-bd_sf"/>
</dbReference>
<dbReference type="GeneID" id="9380057"/>
<name>D6RQR6_COPC7</name>
<evidence type="ECO:0000256" key="21">
    <source>
        <dbReference type="SAM" id="SignalP"/>
    </source>
</evidence>
<dbReference type="InParanoid" id="D6RQR6"/>
<evidence type="ECO:0000256" key="9">
    <source>
        <dbReference type="ARBA" id="ARBA00022827"/>
    </source>
</evidence>
<dbReference type="PIRSF" id="PIRSF000137">
    <property type="entry name" value="Alcohol_oxidase"/>
    <property type="match status" value="1"/>
</dbReference>
<evidence type="ECO:0000256" key="15">
    <source>
        <dbReference type="ARBA" id="ARBA00034029"/>
    </source>
</evidence>
<comment type="catalytic activity">
    <reaction evidence="13">
        <text>pyranose + acceptor = pyranos-2-ulose + reduced acceptor.</text>
        <dbReference type="EC" id="1.1.99.29"/>
    </reaction>
</comment>
<dbReference type="SUPFAM" id="SSF54373">
    <property type="entry name" value="FAD-linked reductases, C-terminal domain"/>
    <property type="match status" value="1"/>
</dbReference>
<evidence type="ECO:0000256" key="3">
    <source>
        <dbReference type="ARBA" id="ARBA00010790"/>
    </source>
</evidence>
<dbReference type="EC" id="1.1.99.29" evidence="5"/>
<comment type="function">
    <text evidence="12">Catalyzes the single-oxidation or sequential double oxidation reaction of carbohydrates primarily at carbon-2 and/or carbon-3 with the concomitant reduction of the flavin. The enzyme exhibits a broad sugar substrate specificity, oxidizing different aldopyranoses to the corresponding C-1, C-2, C-3 or C-1,2, C-2,3 and C-3,4 (di)dehydro sugars with substrate-specific regioselectivity. Accepts only a narrow range of electron acceptors such as substituted benzoquinones and complexed metal ions and reacts extremely slowly with O(2) as acceptor. May play a role in the natural recycling of plant matter by oxidizing all major monosaccharides in lignocellulose and by reducing quinone compounds or reactive radical species generated during lignin depolymerization.</text>
</comment>
<evidence type="ECO:0000256" key="13">
    <source>
        <dbReference type="ARBA" id="ARBA00033986"/>
    </source>
</evidence>
<dbReference type="STRING" id="240176.D6RQR6"/>
<evidence type="ECO:0000256" key="17">
    <source>
        <dbReference type="ARBA" id="ARBA00034059"/>
    </source>
</evidence>
<comment type="catalytic activity">
    <reaction evidence="14">
        <text>pyranose + acceptor = pyranos-2,3-diulose + reduced acceptor.</text>
        <dbReference type="EC" id="1.1.99.29"/>
    </reaction>
</comment>
<evidence type="ECO:0000256" key="19">
    <source>
        <dbReference type="PIRSR" id="PIRSR000137-2"/>
    </source>
</evidence>
<reference evidence="24 25" key="1">
    <citation type="journal article" date="2010" name="Proc. Natl. Acad. Sci. U.S.A.">
        <title>Insights into evolution of multicellular fungi from the assembled chromosomes of the mushroom Coprinopsis cinerea (Coprinus cinereus).</title>
        <authorList>
            <person name="Stajich J.E."/>
            <person name="Wilke S.K."/>
            <person name="Ahren D."/>
            <person name="Au C.H."/>
            <person name="Birren B.W."/>
            <person name="Borodovsky M."/>
            <person name="Burns C."/>
            <person name="Canback B."/>
            <person name="Casselton L.A."/>
            <person name="Cheng C.K."/>
            <person name="Deng J."/>
            <person name="Dietrich F.S."/>
            <person name="Fargo D.C."/>
            <person name="Farman M.L."/>
            <person name="Gathman A.C."/>
            <person name="Goldberg J."/>
            <person name="Guigo R."/>
            <person name="Hoegger P.J."/>
            <person name="Hooker J.B."/>
            <person name="Huggins A."/>
            <person name="James T.Y."/>
            <person name="Kamada T."/>
            <person name="Kilaru S."/>
            <person name="Kodira C."/>
            <person name="Kues U."/>
            <person name="Kupfer D."/>
            <person name="Kwan H.S."/>
            <person name="Lomsadze A."/>
            <person name="Li W."/>
            <person name="Lilly W.W."/>
            <person name="Ma L.J."/>
            <person name="Mackey A.J."/>
            <person name="Manning G."/>
            <person name="Martin F."/>
            <person name="Muraguchi H."/>
            <person name="Natvig D.O."/>
            <person name="Palmerini H."/>
            <person name="Ramesh M.A."/>
            <person name="Rehmeyer C.J."/>
            <person name="Roe B.A."/>
            <person name="Shenoy N."/>
            <person name="Stanke M."/>
            <person name="Ter-Hovhannisyan V."/>
            <person name="Tunlid A."/>
            <person name="Velagapudi R."/>
            <person name="Vision T.J."/>
            <person name="Zeng Q."/>
            <person name="Zolan M.E."/>
            <person name="Pukkila P.J."/>
        </authorList>
    </citation>
    <scope>NUCLEOTIDE SEQUENCE [LARGE SCALE GENOMIC DNA]</scope>
    <source>
        <strain evidence="25">Okayama-7 / 130 / ATCC MYA-4618 / FGSC 9003</strain>
    </source>
</reference>
<accession>D6RQR6</accession>
<comment type="catalytic activity">
    <reaction evidence="17">
        <text>a pyranoside + acceptor = a pyranosid-3,4-diulose + reduced acceptor.</text>
        <dbReference type="EC" id="1.1.99.29"/>
    </reaction>
</comment>
<dbReference type="InterPro" id="IPR027424">
    <property type="entry name" value="Glucose_Oxidase_domain_2"/>
</dbReference>
<dbReference type="VEuPathDB" id="FungiDB:CC1G_15386"/>
<dbReference type="Pfam" id="PF05199">
    <property type="entry name" value="GMC_oxred_C"/>
    <property type="match status" value="1"/>
</dbReference>
<dbReference type="GO" id="GO:0033718">
    <property type="term" value="F:pyranose dehydrogenase (acceptor) activity"/>
    <property type="evidence" value="ECO:0007669"/>
    <property type="project" value="UniProtKB-EC"/>
</dbReference>
<feature type="domain" description="Glucose-methanol-choline oxidoreductase N-terminal" evidence="23">
    <location>
        <begin position="313"/>
        <end position="327"/>
    </location>
</feature>
<sequence>MPSFSAVTLLALSLVSVASGASPLQKRGVTTSPDAVNGQSYDYIVVGGGLAGITVAARLAENPSVTVLVIEAGGDDRNDPRVYDIYRYGEAFGSELMWDWPTERNRGIVGGKTLGGGTSINGAAFTRGVDAQYDAWSALLEPWEANVGWNWQGMFEYMKKSEAFSPPNSEQMSKGAQFVDWYHGYGGPVQVTNPNSMYGGPHQWFFIDSMVGLTGMNHIPDVNGGNPNGVSITPLMINWRDADHRSSSVMAYLTPVEHQRTNWVTLTRHFVTKINWSNNSVPFRASGVEFGPANGGSTRYTAFARREVILAAGAIQTPALLQLSGIGDSAILGPLGIQTHVDLKTVGKNLQEQTMSQFGAGGNGFNPEGRGPSNVIAFPNLYQLFGTQASSIVNRIRSSISSWAASQAGSGFSAAALQQIFQVQADLIINNNAPVAELFFSYGWPDTLGIQMWNLLPFSRGSVQITSNNPYTKPRVQVNFFDIDLDMDIQVAASRLCRRALTTPPLSWIATGETIPGNAVPDNAERGTDNDWKNWINNNFNTVSHPVGTAAMMRRSLGGVVDAQLRVYDTANVRVVDASVLALQVSAHLSSTLYGIAEKAADLIKATYP</sequence>
<dbReference type="InterPro" id="IPR012132">
    <property type="entry name" value="GMC_OxRdtase"/>
</dbReference>
<dbReference type="HOGENOM" id="CLU_002865_6_0_1"/>
<organism evidence="24 25">
    <name type="scientific">Coprinopsis cinerea (strain Okayama-7 / 130 / ATCC MYA-4618 / FGSC 9003)</name>
    <name type="common">Inky cap fungus</name>
    <name type="synonym">Hormographiella aspergillata</name>
    <dbReference type="NCBI Taxonomy" id="240176"/>
    <lineage>
        <taxon>Eukaryota</taxon>
        <taxon>Fungi</taxon>
        <taxon>Dikarya</taxon>
        <taxon>Basidiomycota</taxon>
        <taxon>Agaricomycotina</taxon>
        <taxon>Agaricomycetes</taxon>
        <taxon>Agaricomycetidae</taxon>
        <taxon>Agaricales</taxon>
        <taxon>Agaricineae</taxon>
        <taxon>Psathyrellaceae</taxon>
        <taxon>Coprinopsis</taxon>
    </lineage>
</organism>
<keyword evidence="8 21" id="KW-0732">Signal</keyword>
<evidence type="ECO:0000313" key="25">
    <source>
        <dbReference type="Proteomes" id="UP000001861"/>
    </source>
</evidence>
<evidence type="ECO:0000256" key="4">
    <source>
        <dbReference type="ARBA" id="ARBA00011245"/>
    </source>
</evidence>
<dbReference type="Gene3D" id="3.50.50.60">
    <property type="entry name" value="FAD/NAD(P)-binding domain"/>
    <property type="match status" value="1"/>
</dbReference>
<keyword evidence="11" id="KW-0325">Glycoprotein</keyword>
<evidence type="ECO:0000256" key="6">
    <source>
        <dbReference type="ARBA" id="ARBA00022525"/>
    </source>
</evidence>
<comment type="cofactor">
    <cofactor evidence="1 19">
        <name>FAD</name>
        <dbReference type="ChEBI" id="CHEBI:57692"/>
    </cofactor>
</comment>
<dbReference type="GO" id="GO:0050660">
    <property type="term" value="F:flavin adenine dinucleotide binding"/>
    <property type="evidence" value="ECO:0007669"/>
    <property type="project" value="InterPro"/>
</dbReference>
<feature type="chain" id="PRO_5003087769" description="pyranose dehydrogenase (acceptor)" evidence="21">
    <location>
        <begin position="21"/>
        <end position="609"/>
    </location>
</feature>
<dbReference type="AlphaFoldDB" id="D6RQR6"/>
<feature type="binding site" evidence="19">
    <location>
        <position position="271"/>
    </location>
    <ligand>
        <name>FAD</name>
        <dbReference type="ChEBI" id="CHEBI:57692"/>
    </ligand>
</feature>
<dbReference type="InterPro" id="IPR007867">
    <property type="entry name" value="GMC_OxRtase_C"/>
</dbReference>
<evidence type="ECO:0000256" key="16">
    <source>
        <dbReference type="ARBA" id="ARBA00034050"/>
    </source>
</evidence>
<evidence type="ECO:0000256" key="1">
    <source>
        <dbReference type="ARBA" id="ARBA00001974"/>
    </source>
</evidence>
<evidence type="ECO:0000256" key="20">
    <source>
        <dbReference type="RuleBase" id="RU003968"/>
    </source>
</evidence>
<gene>
    <name evidence="24" type="ORF">CC1G_15386</name>
</gene>
<comment type="subunit">
    <text evidence="4">Monomer.</text>
</comment>
<evidence type="ECO:0000313" key="24">
    <source>
        <dbReference type="EMBL" id="EFI26614.1"/>
    </source>
</evidence>
<dbReference type="PROSITE" id="PS00623">
    <property type="entry name" value="GMC_OXRED_1"/>
    <property type="match status" value="1"/>
</dbReference>
<evidence type="ECO:0000256" key="11">
    <source>
        <dbReference type="ARBA" id="ARBA00023180"/>
    </source>
</evidence>
<protein>
    <recommendedName>
        <fullName evidence="5">pyranose dehydrogenase (acceptor)</fullName>
        <ecNumber evidence="5">1.1.99.29</ecNumber>
    </recommendedName>
</protein>
<dbReference type="SUPFAM" id="SSF51905">
    <property type="entry name" value="FAD/NAD(P)-binding domain"/>
    <property type="match status" value="1"/>
</dbReference>
<evidence type="ECO:0000259" key="22">
    <source>
        <dbReference type="PROSITE" id="PS00623"/>
    </source>
</evidence>
<proteinExistence type="inferred from homology"/>
<dbReference type="EMBL" id="AACS02000012">
    <property type="protein sequence ID" value="EFI26614.1"/>
    <property type="molecule type" value="Genomic_DNA"/>
</dbReference>
<evidence type="ECO:0000256" key="12">
    <source>
        <dbReference type="ARBA" id="ARBA00024699"/>
    </source>
</evidence>
<evidence type="ECO:0000256" key="5">
    <source>
        <dbReference type="ARBA" id="ARBA00013177"/>
    </source>
</evidence>
<dbReference type="KEGG" id="cci:CC1G_15386"/>
<keyword evidence="25" id="KW-1185">Reference proteome</keyword>
<evidence type="ECO:0000256" key="7">
    <source>
        <dbReference type="ARBA" id="ARBA00022630"/>
    </source>
</evidence>
<dbReference type="Pfam" id="PF00732">
    <property type="entry name" value="GMC_oxred_N"/>
    <property type="match status" value="1"/>
</dbReference>
<dbReference type="OrthoDB" id="269227at2759"/>
<dbReference type="Gene3D" id="3.30.560.10">
    <property type="entry name" value="Glucose Oxidase, domain 3"/>
    <property type="match status" value="1"/>
</dbReference>
<dbReference type="PROSITE" id="PS00624">
    <property type="entry name" value="GMC_OXRED_2"/>
    <property type="match status" value="1"/>
</dbReference>
<dbReference type="OMA" id="IDWMYRT"/>
<keyword evidence="7 20" id="KW-0285">Flavoprotein</keyword>
<feature type="signal peptide" evidence="21">
    <location>
        <begin position="1"/>
        <end position="20"/>
    </location>
</feature>
<dbReference type="InterPro" id="IPR000172">
    <property type="entry name" value="GMC_OxRdtase_N"/>
</dbReference>
<keyword evidence="6" id="KW-0964">Secreted</keyword>
<evidence type="ECO:0000256" key="14">
    <source>
        <dbReference type="ARBA" id="ARBA00034010"/>
    </source>
</evidence>
<comment type="catalytic activity">
    <reaction evidence="16">
        <text>a pyranoside + acceptor = a pyranosid-3-ulose + reduced acceptor.</text>
        <dbReference type="EC" id="1.1.99.29"/>
    </reaction>
</comment>
<dbReference type="Proteomes" id="UP000001861">
    <property type="component" value="Unassembled WGS sequence"/>
</dbReference>
<keyword evidence="10" id="KW-0560">Oxidoreductase</keyword>
<feature type="active site" description="Proton acceptor" evidence="18">
    <location>
        <position position="588"/>
    </location>
</feature>
<evidence type="ECO:0000259" key="23">
    <source>
        <dbReference type="PROSITE" id="PS00624"/>
    </source>
</evidence>
<evidence type="ECO:0000256" key="2">
    <source>
        <dbReference type="ARBA" id="ARBA00004613"/>
    </source>
</evidence>
<evidence type="ECO:0000256" key="18">
    <source>
        <dbReference type="PIRSR" id="PIRSR000137-1"/>
    </source>
</evidence>
<dbReference type="GO" id="GO:0005576">
    <property type="term" value="C:extracellular region"/>
    <property type="evidence" value="ECO:0007669"/>
    <property type="project" value="UniProtKB-SubCell"/>
</dbReference>
<evidence type="ECO:0000256" key="8">
    <source>
        <dbReference type="ARBA" id="ARBA00022729"/>
    </source>
</evidence>
<comment type="caution">
    <text evidence="24">The sequence shown here is derived from an EMBL/GenBank/DDBJ whole genome shotgun (WGS) entry which is preliminary data.</text>
</comment>
<feature type="active site" description="Proton donor" evidence="18">
    <location>
        <position position="545"/>
    </location>
</feature>
<dbReference type="PANTHER" id="PTHR11552:SF201">
    <property type="entry name" value="GLUCOSE-METHANOL-CHOLINE OXIDOREDUCTASE N-TERMINAL DOMAIN-CONTAINING PROTEIN"/>
    <property type="match status" value="1"/>
</dbReference>
<dbReference type="eggNOG" id="KOG1238">
    <property type="taxonomic scope" value="Eukaryota"/>
</dbReference>
<dbReference type="RefSeq" id="XP_002910108.1">
    <property type="nucleotide sequence ID" value="XM_002910062.1"/>
</dbReference>
<comment type="subcellular location">
    <subcellularLocation>
        <location evidence="2">Secreted</location>
    </subcellularLocation>
</comment>
<comment type="catalytic activity">
    <reaction evidence="15">
        <text>pyranose + acceptor = pyranos-3-ulose + reduced acceptor.</text>
        <dbReference type="EC" id="1.1.99.29"/>
    </reaction>
</comment>
<comment type="similarity">
    <text evidence="3 20">Belongs to the GMC oxidoreductase family.</text>
</comment>